<dbReference type="InterPro" id="IPR051393">
    <property type="entry name" value="ABC_transporter_permease"/>
</dbReference>
<dbReference type="InterPro" id="IPR000515">
    <property type="entry name" value="MetI-like"/>
</dbReference>
<reference evidence="10 11" key="1">
    <citation type="journal article" date="2016" name="Nat. Commun.">
        <title>Thousands of microbial genomes shed light on interconnected biogeochemical processes in an aquifer system.</title>
        <authorList>
            <person name="Anantharaman K."/>
            <person name="Brown C.T."/>
            <person name="Hug L.A."/>
            <person name="Sharon I."/>
            <person name="Castelle C.J."/>
            <person name="Probst A.J."/>
            <person name="Thomas B.C."/>
            <person name="Singh A."/>
            <person name="Wilkins M.J."/>
            <person name="Karaoz U."/>
            <person name="Brodie E.L."/>
            <person name="Williams K.H."/>
            <person name="Hubbard S.S."/>
            <person name="Banfield J.F."/>
        </authorList>
    </citation>
    <scope>NUCLEOTIDE SEQUENCE [LARGE SCALE GENOMIC DNA]</scope>
</reference>
<dbReference type="AlphaFoldDB" id="A0A1F7F806"/>
<dbReference type="Proteomes" id="UP000179243">
    <property type="component" value="Unassembled WGS sequence"/>
</dbReference>
<keyword evidence="6 7" id="KW-0472">Membrane</keyword>
<keyword evidence="8" id="KW-0732">Signal</keyword>
<accession>A0A1F7F806</accession>
<feature type="transmembrane region" description="Helical" evidence="7">
    <location>
        <begin position="491"/>
        <end position="514"/>
    </location>
</feature>
<gene>
    <name evidence="10" type="ORF">A2519_11280</name>
</gene>
<name>A0A1F7F806_UNCRA</name>
<dbReference type="Gene3D" id="3.40.190.10">
    <property type="entry name" value="Periplasmic binding protein-like II"/>
    <property type="match status" value="2"/>
</dbReference>
<dbReference type="PROSITE" id="PS50928">
    <property type="entry name" value="ABC_TM1"/>
    <property type="match status" value="1"/>
</dbReference>
<evidence type="ECO:0000256" key="7">
    <source>
        <dbReference type="RuleBase" id="RU363032"/>
    </source>
</evidence>
<evidence type="ECO:0000313" key="11">
    <source>
        <dbReference type="Proteomes" id="UP000179243"/>
    </source>
</evidence>
<evidence type="ECO:0000256" key="2">
    <source>
        <dbReference type="ARBA" id="ARBA00022448"/>
    </source>
</evidence>
<dbReference type="Pfam" id="PF01547">
    <property type="entry name" value="SBP_bac_1"/>
    <property type="match status" value="1"/>
</dbReference>
<feature type="transmembrane region" description="Helical" evidence="7">
    <location>
        <begin position="640"/>
        <end position="662"/>
    </location>
</feature>
<comment type="caution">
    <text evidence="10">The sequence shown here is derived from an EMBL/GenBank/DDBJ whole genome shotgun (WGS) entry which is preliminary data.</text>
</comment>
<proteinExistence type="inferred from homology"/>
<comment type="subcellular location">
    <subcellularLocation>
        <location evidence="1 7">Cell membrane</location>
        <topology evidence="1 7">Multi-pass membrane protein</topology>
    </subcellularLocation>
</comment>
<feature type="chain" id="PRO_5009528487" description="ABC transmembrane type-1 domain-containing protein" evidence="8">
    <location>
        <begin position="18"/>
        <end position="777"/>
    </location>
</feature>
<protein>
    <recommendedName>
        <fullName evidence="9">ABC transmembrane type-1 domain-containing protein</fullName>
    </recommendedName>
</protein>
<dbReference type="GO" id="GO:0055085">
    <property type="term" value="P:transmembrane transport"/>
    <property type="evidence" value="ECO:0007669"/>
    <property type="project" value="InterPro"/>
</dbReference>
<evidence type="ECO:0000256" key="5">
    <source>
        <dbReference type="ARBA" id="ARBA00022989"/>
    </source>
</evidence>
<keyword evidence="4 7" id="KW-0812">Transmembrane</keyword>
<keyword evidence="3" id="KW-1003">Cell membrane</keyword>
<dbReference type="PANTHER" id="PTHR30193:SF37">
    <property type="entry name" value="INNER MEMBRANE ABC TRANSPORTER PERMEASE PROTEIN YCJO"/>
    <property type="match status" value="1"/>
</dbReference>
<feature type="transmembrane region" description="Helical" evidence="7">
    <location>
        <begin position="465"/>
        <end position="484"/>
    </location>
</feature>
<dbReference type="SUPFAM" id="SSF161098">
    <property type="entry name" value="MetI-like"/>
    <property type="match status" value="1"/>
</dbReference>
<dbReference type="PANTHER" id="PTHR30193">
    <property type="entry name" value="ABC TRANSPORTER PERMEASE PROTEIN"/>
    <property type="match status" value="1"/>
</dbReference>
<evidence type="ECO:0000256" key="6">
    <source>
        <dbReference type="ARBA" id="ARBA00023136"/>
    </source>
</evidence>
<evidence type="ECO:0000256" key="1">
    <source>
        <dbReference type="ARBA" id="ARBA00004651"/>
    </source>
</evidence>
<sequence>MKPLISFVLLICACLMAAPQTTIKVMLIGTPLYDGASPMTGRPYKSVFGLFAEFERQNPDIKIEILPAQWGSSSQGYISKTRALLLSEGVDVLEMPISDEFARQEVIDDLGPRISNDASFDTSQYLAGIYEGWFTWIPARKQFVPYGIPYISGSRLIGYDKKIFDDWGVEYLSENPTPAEIMEKAGRMTGKNPKTGHMNYGIFFDGKYNVFVTMNAIEGFGGSWGHSGADGEHVYQWNTPENVRAMQWVINISKYAPKSFLTGAEAAMVWETPNNNIAIRLDQGSNVIYDLPYRKGVFFENGRLRFGYSQTFKDMQGKGGLFGGSTLSLARSSKHKAEAWRFMKWLSQDEWAQKWCLQNYNGVPVIRASKNWPENQIGDLSNTIIGQMETSAPRYPWMGAPPRFIIQSEVEKAVSRANACVYDTAQVRVIAAECMQAVQAQTDTWLQGDKKIPLARMRPFAMRRFGFPLFIVMFLFVAAVIIIYRKDIRKYWVWYMFLLPGFTAFALFLAYPLAESFRLSFFKSNGFLEAFAGLDNFKEVMSSPVFGNSLYNTLYIGILNLTLGIPIGFILASLINSQRKATAAFKILYFMPMVTSVIAASIVFKYLFDPNCGPINYYLHVLGVDTSKLLWLNDPATAKFVVVFFALWHGAGYTILICLAGLQTIPDSMYEAAAIDGAGPLQKWWHITLPNMRPTFVFLFMTGCIGALKRFEDVYTLGGAAGSPARSIQTVVAFIFEQAFGTFRFGTASAAAYVLFFIILAITLVNYRFMLHKEQKN</sequence>
<evidence type="ECO:0000256" key="3">
    <source>
        <dbReference type="ARBA" id="ARBA00022475"/>
    </source>
</evidence>
<dbReference type="Pfam" id="PF00528">
    <property type="entry name" value="BPD_transp_1"/>
    <property type="match status" value="1"/>
</dbReference>
<evidence type="ECO:0000259" key="9">
    <source>
        <dbReference type="PROSITE" id="PS50928"/>
    </source>
</evidence>
<dbReference type="EMBL" id="MFYX01000104">
    <property type="protein sequence ID" value="OGK02636.1"/>
    <property type="molecule type" value="Genomic_DNA"/>
</dbReference>
<dbReference type="Gene3D" id="1.10.3720.10">
    <property type="entry name" value="MetI-like"/>
    <property type="match status" value="1"/>
</dbReference>
<dbReference type="CDD" id="cd06261">
    <property type="entry name" value="TM_PBP2"/>
    <property type="match status" value="1"/>
</dbReference>
<feature type="transmembrane region" description="Helical" evidence="7">
    <location>
        <begin position="750"/>
        <end position="769"/>
    </location>
</feature>
<keyword evidence="5 7" id="KW-1133">Transmembrane helix</keyword>
<comment type="similarity">
    <text evidence="7">Belongs to the binding-protein-dependent transport system permease family.</text>
</comment>
<feature type="transmembrane region" description="Helical" evidence="7">
    <location>
        <begin position="554"/>
        <end position="575"/>
    </location>
</feature>
<feature type="signal peptide" evidence="8">
    <location>
        <begin position="1"/>
        <end position="17"/>
    </location>
</feature>
<organism evidence="10 11">
    <name type="scientific">Candidatus Raymondbacteria bacterium RIFOXYD12_FULL_49_13</name>
    <dbReference type="NCBI Taxonomy" id="1817890"/>
    <lineage>
        <taxon>Bacteria</taxon>
        <taxon>Raymondiibacteriota</taxon>
    </lineage>
</organism>
<evidence type="ECO:0000256" key="8">
    <source>
        <dbReference type="SAM" id="SignalP"/>
    </source>
</evidence>
<feature type="transmembrane region" description="Helical" evidence="7">
    <location>
        <begin position="587"/>
        <end position="608"/>
    </location>
</feature>
<dbReference type="InterPro" id="IPR035906">
    <property type="entry name" value="MetI-like_sf"/>
</dbReference>
<evidence type="ECO:0000313" key="10">
    <source>
        <dbReference type="EMBL" id="OGK02636.1"/>
    </source>
</evidence>
<keyword evidence="2 7" id="KW-0813">Transport</keyword>
<dbReference type="SUPFAM" id="SSF53850">
    <property type="entry name" value="Periplasmic binding protein-like II"/>
    <property type="match status" value="1"/>
</dbReference>
<feature type="domain" description="ABC transmembrane type-1" evidence="9">
    <location>
        <begin position="550"/>
        <end position="766"/>
    </location>
</feature>
<dbReference type="InterPro" id="IPR006059">
    <property type="entry name" value="SBP"/>
</dbReference>
<evidence type="ECO:0000256" key="4">
    <source>
        <dbReference type="ARBA" id="ARBA00022692"/>
    </source>
</evidence>
<dbReference type="GO" id="GO:0005886">
    <property type="term" value="C:plasma membrane"/>
    <property type="evidence" value="ECO:0007669"/>
    <property type="project" value="UniProtKB-SubCell"/>
</dbReference>